<feature type="chain" id="PRO_5026843196" description="DUF1223 domain-containing protein" evidence="1">
    <location>
        <begin position="25"/>
        <end position="236"/>
    </location>
</feature>
<dbReference type="PANTHER" id="PTHR36057:SF1">
    <property type="entry name" value="LIPOPROTEIN LIPID ATTACHMENT SITE-LIKE PROTEIN, PUTATIVE (DUF1223)-RELATED"/>
    <property type="match status" value="1"/>
</dbReference>
<dbReference type="InterPro" id="IPR010634">
    <property type="entry name" value="DUF1223"/>
</dbReference>
<feature type="signal peptide" evidence="1">
    <location>
        <begin position="1"/>
        <end position="24"/>
    </location>
</feature>
<keyword evidence="1" id="KW-0732">Signal</keyword>
<evidence type="ECO:0000313" key="3">
    <source>
        <dbReference type="Proteomes" id="UP000436822"/>
    </source>
</evidence>
<proteinExistence type="predicted"/>
<dbReference type="RefSeq" id="WP_243144802.1">
    <property type="nucleotide sequence ID" value="NZ_BLJE01000001.1"/>
</dbReference>
<protein>
    <recommendedName>
        <fullName evidence="4">DUF1223 domain-containing protein</fullName>
    </recommendedName>
</protein>
<evidence type="ECO:0000313" key="2">
    <source>
        <dbReference type="EMBL" id="GFE63646.1"/>
    </source>
</evidence>
<evidence type="ECO:0000256" key="1">
    <source>
        <dbReference type="SAM" id="SignalP"/>
    </source>
</evidence>
<evidence type="ECO:0008006" key="4">
    <source>
        <dbReference type="Google" id="ProtNLM"/>
    </source>
</evidence>
<organism evidence="2 3">
    <name type="scientific">Litoreibacter roseus</name>
    <dbReference type="NCBI Taxonomy" id="2601869"/>
    <lineage>
        <taxon>Bacteria</taxon>
        <taxon>Pseudomonadati</taxon>
        <taxon>Pseudomonadota</taxon>
        <taxon>Alphaproteobacteria</taxon>
        <taxon>Rhodobacterales</taxon>
        <taxon>Roseobacteraceae</taxon>
        <taxon>Litoreibacter</taxon>
    </lineage>
</organism>
<dbReference type="InterPro" id="IPR036249">
    <property type="entry name" value="Thioredoxin-like_sf"/>
</dbReference>
<dbReference type="PANTHER" id="PTHR36057">
    <property type="match status" value="1"/>
</dbReference>
<accession>A0A6N6JBW6</accession>
<dbReference type="SUPFAM" id="SSF52833">
    <property type="entry name" value="Thioredoxin-like"/>
    <property type="match status" value="1"/>
</dbReference>
<dbReference type="AlphaFoldDB" id="A0A6N6JBW6"/>
<dbReference type="Proteomes" id="UP000436822">
    <property type="component" value="Unassembled WGS sequence"/>
</dbReference>
<dbReference type="EMBL" id="BLJE01000001">
    <property type="protein sequence ID" value="GFE63646.1"/>
    <property type="molecule type" value="Genomic_DNA"/>
</dbReference>
<sequence>MRAMKRVLAAAVLGTSIGSGMVGAAIADPVLVELFTSQGCSSCPPADEILGQLTDRDDVVALSLHVDYWDYLGWKDPFASPAFSERQRAYARAAEKTMIYTPQMVVGGRDHVVGTKAMKLAADIQRHAELPDRVQLEVGRTGDTLKIKADMLVDINSDVMVYLVRYDPKKTTKIIKGENSGKTLDYHNVVTDWTALGRWTPSAPLTEEVKISGDNPAVVILQEGMSGPILSVARID</sequence>
<dbReference type="Pfam" id="PF06764">
    <property type="entry name" value="DUF1223"/>
    <property type="match status" value="1"/>
</dbReference>
<reference evidence="2 3" key="1">
    <citation type="submission" date="2019-12" db="EMBL/GenBank/DDBJ databases">
        <title>Litoreibacter badius sp. nov., a novel bacteriochlorophyll a-containing bacterium in the genus Litoreibacter.</title>
        <authorList>
            <person name="Kanamuro M."/>
            <person name="Takabe Y."/>
            <person name="Mori K."/>
            <person name="Takaichi S."/>
            <person name="Hanada S."/>
        </authorList>
    </citation>
    <scope>NUCLEOTIDE SEQUENCE [LARGE SCALE GENOMIC DNA]</scope>
    <source>
        <strain evidence="2 3">K6</strain>
    </source>
</reference>
<name>A0A6N6JBW6_9RHOB</name>
<gene>
    <name evidence="2" type="ORF">KIN_07200</name>
</gene>
<comment type="caution">
    <text evidence="2">The sequence shown here is derived from an EMBL/GenBank/DDBJ whole genome shotgun (WGS) entry which is preliminary data.</text>
</comment>
<keyword evidence="3" id="KW-1185">Reference proteome</keyword>